<evidence type="ECO:0000313" key="1">
    <source>
        <dbReference type="EMBL" id="KAK8374165.1"/>
    </source>
</evidence>
<dbReference type="EMBL" id="JARAKH010000543">
    <property type="protein sequence ID" value="KAK8374165.1"/>
    <property type="molecule type" value="Genomic_DNA"/>
</dbReference>
<accession>A0AAW0SFR4</accession>
<protein>
    <submittedName>
        <fullName evidence="1">Uncharacterized protein</fullName>
    </submittedName>
</protein>
<comment type="caution">
    <text evidence="1">The sequence shown here is derived from an EMBL/GenBank/DDBJ whole genome shotgun (WGS) entry which is preliminary data.</text>
</comment>
<dbReference type="Proteomes" id="UP001487740">
    <property type="component" value="Unassembled WGS sequence"/>
</dbReference>
<gene>
    <name evidence="1" type="ORF">O3P69_007880</name>
</gene>
<organism evidence="1 2">
    <name type="scientific">Scylla paramamosain</name>
    <name type="common">Mud crab</name>
    <dbReference type="NCBI Taxonomy" id="85552"/>
    <lineage>
        <taxon>Eukaryota</taxon>
        <taxon>Metazoa</taxon>
        <taxon>Ecdysozoa</taxon>
        <taxon>Arthropoda</taxon>
        <taxon>Crustacea</taxon>
        <taxon>Multicrustacea</taxon>
        <taxon>Malacostraca</taxon>
        <taxon>Eumalacostraca</taxon>
        <taxon>Eucarida</taxon>
        <taxon>Decapoda</taxon>
        <taxon>Pleocyemata</taxon>
        <taxon>Brachyura</taxon>
        <taxon>Eubrachyura</taxon>
        <taxon>Portunoidea</taxon>
        <taxon>Portunidae</taxon>
        <taxon>Portuninae</taxon>
        <taxon>Scylla</taxon>
    </lineage>
</organism>
<dbReference type="AlphaFoldDB" id="A0AAW0SFR4"/>
<name>A0AAW0SFR4_SCYPA</name>
<proteinExistence type="predicted"/>
<sequence>MPFRLIYVVFEHNAKMIRLSLYPADANADKATSFDVQYDYSLLRMLLELMAINIINLLDAGIKPLKAVVLSIGTLTGADKTRV</sequence>
<reference evidence="1 2" key="1">
    <citation type="submission" date="2023-03" db="EMBL/GenBank/DDBJ databases">
        <title>High-quality genome of Scylla paramamosain provides insights in environmental adaptation.</title>
        <authorList>
            <person name="Zhang L."/>
        </authorList>
    </citation>
    <scope>NUCLEOTIDE SEQUENCE [LARGE SCALE GENOMIC DNA]</scope>
    <source>
        <strain evidence="1">LZ_2023a</strain>
        <tissue evidence="1">Muscle</tissue>
    </source>
</reference>
<evidence type="ECO:0000313" key="2">
    <source>
        <dbReference type="Proteomes" id="UP001487740"/>
    </source>
</evidence>
<keyword evidence="2" id="KW-1185">Reference proteome</keyword>